<dbReference type="Gene3D" id="3.40.50.1820">
    <property type="entry name" value="alpha/beta hydrolase"/>
    <property type="match status" value="1"/>
</dbReference>
<sequence length="448" mass="50171">MLVIIHGWSDEYGSFKPLARRLAQAAPAGLGAQVAEIHLGDYISLDDQVRYDDLVEAMQKAWHDRELPSAPRSVDAVVHSTGGLVIRDWLTRFYQPETAPIHRLLMLAPANFGSPLAHTGHSMIGRAVKGWKGTRLFETGVQILKGLELASPYSWQLAERDLFGDRHFYGPGRILCTVLTGNTGYRGISAVANRPGTDGTVRVSSANLIAARMNLDFSLTPEQPPEVSRRHVDASGLAFAIADEEDHSTIAAKDRGPRKAATWDLILGALSVDDGDFPAWKERLDQHSAAVTETAERRRGNHSQSYQNTVVRVRDNHGAGIRDYLLEFYVNEDKTVRDKRLTQRIQEQVIVNVHAHSDDKAYRSLLINCTELHSLLSEERDRLNISITAYPDLAKGKVGYRTYTDQDIGSLSLSPAQVREIFQPHRTLLIELCLRRYQQDEVFRFKSA</sequence>
<evidence type="ECO:0008006" key="3">
    <source>
        <dbReference type="Google" id="ProtNLM"/>
    </source>
</evidence>
<accession>A0ABY5ZMU3</accession>
<proteinExistence type="predicted"/>
<reference evidence="1" key="1">
    <citation type="journal article" date="2022" name="Environ. Microbiol.">
        <title>Geoalkalibacter halelectricus SAP #1 sp. nov. possessing extracellular electron transfer and mineral#reducing capabilities from a haloalkaline environment.</title>
        <authorList>
            <person name="Yadav S."/>
            <person name="Singh R."/>
            <person name="Sundharam S.S."/>
            <person name="Chaudhary S."/>
            <person name="Krishnamurthi S."/>
            <person name="Patil S.A."/>
        </authorList>
    </citation>
    <scope>NUCLEOTIDE SEQUENCE</scope>
    <source>
        <strain evidence="1">SAP-1</strain>
    </source>
</reference>
<evidence type="ECO:0000313" key="1">
    <source>
        <dbReference type="EMBL" id="UWZ79205.1"/>
    </source>
</evidence>
<dbReference type="Proteomes" id="UP001060414">
    <property type="component" value="Chromosome"/>
</dbReference>
<organism evidence="1 2">
    <name type="scientific">Geoalkalibacter halelectricus</name>
    <dbReference type="NCBI Taxonomy" id="2847045"/>
    <lineage>
        <taxon>Bacteria</taxon>
        <taxon>Pseudomonadati</taxon>
        <taxon>Thermodesulfobacteriota</taxon>
        <taxon>Desulfuromonadia</taxon>
        <taxon>Desulfuromonadales</taxon>
        <taxon>Geoalkalibacteraceae</taxon>
        <taxon>Geoalkalibacter</taxon>
    </lineage>
</organism>
<dbReference type="InterPro" id="IPR029058">
    <property type="entry name" value="AB_hydrolase_fold"/>
</dbReference>
<dbReference type="RefSeq" id="WP_260747562.1">
    <property type="nucleotide sequence ID" value="NZ_CP092109.1"/>
</dbReference>
<gene>
    <name evidence="1" type="ORF">L9S41_16205</name>
</gene>
<dbReference type="SUPFAM" id="SSF53474">
    <property type="entry name" value="alpha/beta-Hydrolases"/>
    <property type="match status" value="1"/>
</dbReference>
<protein>
    <recommendedName>
        <fullName evidence="3">Alpha/beta hydrolase</fullName>
    </recommendedName>
</protein>
<evidence type="ECO:0000313" key="2">
    <source>
        <dbReference type="Proteomes" id="UP001060414"/>
    </source>
</evidence>
<keyword evidence="2" id="KW-1185">Reference proteome</keyword>
<name>A0ABY5ZMU3_9BACT</name>
<dbReference type="EMBL" id="CP092109">
    <property type="protein sequence ID" value="UWZ79205.1"/>
    <property type="molecule type" value="Genomic_DNA"/>
</dbReference>